<evidence type="ECO:0008006" key="2">
    <source>
        <dbReference type="Google" id="ProtNLM"/>
    </source>
</evidence>
<gene>
    <name evidence="1" type="ORF">S03H2_70627</name>
</gene>
<comment type="caution">
    <text evidence="1">The sequence shown here is derived from an EMBL/GenBank/DDBJ whole genome shotgun (WGS) entry which is preliminary data.</text>
</comment>
<dbReference type="EMBL" id="BARU01046994">
    <property type="protein sequence ID" value="GAH95445.1"/>
    <property type="molecule type" value="Genomic_DNA"/>
</dbReference>
<protein>
    <recommendedName>
        <fullName evidence="2">DUF4145 domain-containing protein</fullName>
    </recommendedName>
</protein>
<dbReference type="AlphaFoldDB" id="X1KP81"/>
<sequence length="117" mass="13585">GLGLTFLSIPNPEHHFYREVFANFYKIIERLTVVDILGKTKLTSEKKQIKKAMAGLGLDKTIVDEFDDIYKIRCRDAMHSWGTEAPVTFEEAGKCKVLCDYYLYKYLEREANKVVKE</sequence>
<organism evidence="1">
    <name type="scientific">marine sediment metagenome</name>
    <dbReference type="NCBI Taxonomy" id="412755"/>
    <lineage>
        <taxon>unclassified sequences</taxon>
        <taxon>metagenomes</taxon>
        <taxon>ecological metagenomes</taxon>
    </lineage>
</organism>
<feature type="non-terminal residue" evidence="1">
    <location>
        <position position="117"/>
    </location>
</feature>
<proteinExistence type="predicted"/>
<accession>X1KP81</accession>
<evidence type="ECO:0000313" key="1">
    <source>
        <dbReference type="EMBL" id="GAH95445.1"/>
    </source>
</evidence>
<name>X1KP81_9ZZZZ</name>
<feature type="non-terminal residue" evidence="1">
    <location>
        <position position="1"/>
    </location>
</feature>
<reference evidence="1" key="1">
    <citation type="journal article" date="2014" name="Front. Microbiol.">
        <title>High frequency of phylogenetically diverse reductive dehalogenase-homologous genes in deep subseafloor sedimentary metagenomes.</title>
        <authorList>
            <person name="Kawai M."/>
            <person name="Futagami T."/>
            <person name="Toyoda A."/>
            <person name="Takaki Y."/>
            <person name="Nishi S."/>
            <person name="Hori S."/>
            <person name="Arai W."/>
            <person name="Tsubouchi T."/>
            <person name="Morono Y."/>
            <person name="Uchiyama I."/>
            <person name="Ito T."/>
            <person name="Fujiyama A."/>
            <person name="Inagaki F."/>
            <person name="Takami H."/>
        </authorList>
    </citation>
    <scope>NUCLEOTIDE SEQUENCE</scope>
    <source>
        <strain evidence="1">Expedition CK06-06</strain>
    </source>
</reference>